<name>A0A843YWY7_9BURK</name>
<evidence type="ECO:0000256" key="1">
    <source>
        <dbReference type="ARBA" id="ARBA00004196"/>
    </source>
</evidence>
<sequence length="448" mass="49846">MLKLMLKLMPQLVRNSRRSEQQNTIRRLASQTWIKTDIGRCLRFSDPFSFLLLTLFCISVNATPTYTALPAPAGKPNDPAALVALGRQLFFDPRLSEPRGTSCASCHAPDKAFSGNHGSGIGVALGSRPASLGTRNTPSVLYLRFTPPRFFYESDDDLVPTPYGGFFWDGRADTLAEQALGPLFNPSEMNNKDAHQFSRKLQQGYRASMQQQFGATIFDQPALATKAATSALQAFLRSDEMTPFSSKYDAYIRGLGTLNAAEMRGLRLFRNPDKGNCASCHQFNDTSSNPARSMFTDFSYDAVAVPRNRLIPANRNPKNYDIGLCQTAATLHWPDSTQWCGYFKTPSLRNVAARESYMHNGVFTSLRDVVAFYATRSTRPTDWYKNKVGEKFDDVPAEYSDNINVNALPYNRPIGATPALSDSEIDDLVVFLKTLTDAPYLKAAQNRK</sequence>
<dbReference type="PANTHER" id="PTHR30600:SF10">
    <property type="entry name" value="BLL6722 PROTEIN"/>
    <property type="match status" value="1"/>
</dbReference>
<accession>A0A843YWY7</accession>
<evidence type="ECO:0000256" key="7">
    <source>
        <dbReference type="PROSITE-ProRule" id="PRU00433"/>
    </source>
</evidence>
<dbReference type="InterPro" id="IPR009056">
    <property type="entry name" value="Cyt_c-like_dom"/>
</dbReference>
<reference evidence="9 10" key="1">
    <citation type="submission" date="2019-10" db="EMBL/GenBank/DDBJ databases">
        <title>Glaciimonas soli sp. nov., a psychrophilic bacterium isolated from the forest soil of a high elevation mountain in Taiwan.</title>
        <authorList>
            <person name="Wang L.-T."/>
            <person name="Shieh W.Y."/>
        </authorList>
    </citation>
    <scope>NUCLEOTIDE SEQUENCE [LARGE SCALE GENOMIC DNA]</scope>
    <source>
        <strain evidence="9 10">GS1</strain>
    </source>
</reference>
<dbReference type="InterPro" id="IPR036909">
    <property type="entry name" value="Cyt_c-like_dom_sf"/>
</dbReference>
<evidence type="ECO:0000256" key="6">
    <source>
        <dbReference type="ARBA" id="ARBA00023004"/>
    </source>
</evidence>
<dbReference type="Proteomes" id="UP000451565">
    <property type="component" value="Unassembled WGS sequence"/>
</dbReference>
<feature type="domain" description="Cytochrome c" evidence="8">
    <location>
        <begin position="81"/>
        <end position="240"/>
    </location>
</feature>
<evidence type="ECO:0000256" key="2">
    <source>
        <dbReference type="ARBA" id="ARBA00022617"/>
    </source>
</evidence>
<keyword evidence="4" id="KW-0732">Signal</keyword>
<keyword evidence="5" id="KW-0560">Oxidoreductase</keyword>
<evidence type="ECO:0000313" key="9">
    <source>
        <dbReference type="EMBL" id="MQR02507.1"/>
    </source>
</evidence>
<organism evidence="9 10">
    <name type="scientific">Glaciimonas soli</name>
    <dbReference type="NCBI Taxonomy" id="2590999"/>
    <lineage>
        <taxon>Bacteria</taxon>
        <taxon>Pseudomonadati</taxon>
        <taxon>Pseudomonadota</taxon>
        <taxon>Betaproteobacteria</taxon>
        <taxon>Burkholderiales</taxon>
        <taxon>Oxalobacteraceae</taxon>
        <taxon>Glaciimonas</taxon>
    </lineage>
</organism>
<evidence type="ECO:0000256" key="5">
    <source>
        <dbReference type="ARBA" id="ARBA00023002"/>
    </source>
</evidence>
<evidence type="ECO:0000256" key="4">
    <source>
        <dbReference type="ARBA" id="ARBA00022729"/>
    </source>
</evidence>
<comment type="subcellular location">
    <subcellularLocation>
        <location evidence="1">Cell envelope</location>
    </subcellularLocation>
</comment>
<dbReference type="SUPFAM" id="SSF46626">
    <property type="entry name" value="Cytochrome c"/>
    <property type="match status" value="2"/>
</dbReference>
<dbReference type="PANTHER" id="PTHR30600">
    <property type="entry name" value="CYTOCHROME C PEROXIDASE-RELATED"/>
    <property type="match status" value="1"/>
</dbReference>
<protein>
    <submittedName>
        <fullName evidence="9">C-type cytochrome</fullName>
    </submittedName>
</protein>
<keyword evidence="2 7" id="KW-0349">Heme</keyword>
<dbReference type="InterPro" id="IPR004852">
    <property type="entry name" value="Di-haem_cyt_c_peroxidsae"/>
</dbReference>
<dbReference type="Gene3D" id="1.10.760.10">
    <property type="entry name" value="Cytochrome c-like domain"/>
    <property type="match status" value="2"/>
</dbReference>
<dbReference type="GO" id="GO:0004130">
    <property type="term" value="F:cytochrome-c peroxidase activity"/>
    <property type="evidence" value="ECO:0007669"/>
    <property type="project" value="TreeGrafter"/>
</dbReference>
<keyword evidence="10" id="KW-1185">Reference proteome</keyword>
<dbReference type="AlphaFoldDB" id="A0A843YWY7"/>
<dbReference type="GO" id="GO:0030313">
    <property type="term" value="C:cell envelope"/>
    <property type="evidence" value="ECO:0007669"/>
    <property type="project" value="UniProtKB-SubCell"/>
</dbReference>
<feature type="domain" description="Cytochrome c" evidence="8">
    <location>
        <begin position="260"/>
        <end position="436"/>
    </location>
</feature>
<dbReference type="PROSITE" id="PS51007">
    <property type="entry name" value="CYTC"/>
    <property type="match status" value="2"/>
</dbReference>
<keyword evidence="6 7" id="KW-0408">Iron</keyword>
<comment type="caution">
    <text evidence="9">The sequence shown here is derived from an EMBL/GenBank/DDBJ whole genome shotgun (WGS) entry which is preliminary data.</text>
</comment>
<gene>
    <name evidence="9" type="ORF">GEV47_17665</name>
</gene>
<dbReference type="EMBL" id="WINI01000009">
    <property type="protein sequence ID" value="MQR02507.1"/>
    <property type="molecule type" value="Genomic_DNA"/>
</dbReference>
<dbReference type="GO" id="GO:0009055">
    <property type="term" value="F:electron transfer activity"/>
    <property type="evidence" value="ECO:0007669"/>
    <property type="project" value="InterPro"/>
</dbReference>
<dbReference type="GO" id="GO:0020037">
    <property type="term" value="F:heme binding"/>
    <property type="evidence" value="ECO:0007669"/>
    <property type="project" value="InterPro"/>
</dbReference>
<evidence type="ECO:0000259" key="8">
    <source>
        <dbReference type="PROSITE" id="PS51007"/>
    </source>
</evidence>
<dbReference type="Pfam" id="PF03150">
    <property type="entry name" value="CCP_MauG"/>
    <property type="match status" value="1"/>
</dbReference>
<proteinExistence type="predicted"/>
<dbReference type="GO" id="GO:0046872">
    <property type="term" value="F:metal ion binding"/>
    <property type="evidence" value="ECO:0007669"/>
    <property type="project" value="UniProtKB-KW"/>
</dbReference>
<evidence type="ECO:0000313" key="10">
    <source>
        <dbReference type="Proteomes" id="UP000451565"/>
    </source>
</evidence>
<dbReference type="OrthoDB" id="9805202at2"/>
<keyword evidence="3 7" id="KW-0479">Metal-binding</keyword>
<evidence type="ECO:0000256" key="3">
    <source>
        <dbReference type="ARBA" id="ARBA00022723"/>
    </source>
</evidence>
<dbReference type="InterPro" id="IPR051395">
    <property type="entry name" value="Cytochrome_c_Peroxidase/MauG"/>
</dbReference>